<dbReference type="AlphaFoldDB" id="A0A1Z4M1Q0"/>
<sequence>MQRLNLTILRLMFDNLIALIFIGNKIDLDLGLPPEIKQIDFEKYPEVRGRVIAFNMAVKFDRSVELALSAEDINILYSEAHLEYSKRPVKYKGFTELKYFDIQNNEITVSEISPFLYFTSNDPLLSKRAVKFNLENGKIIEYRKFISTFNQDIDNSEYQLVDKTFSSGMIHFILGSQTSDSRKSFQSIRSKIGKEANPIIKKLKSIKVRDNKLILES</sequence>
<dbReference type="Proteomes" id="UP000218418">
    <property type="component" value="Chromosome"/>
</dbReference>
<keyword evidence="2" id="KW-1185">Reference proteome</keyword>
<reference evidence="1 2" key="1">
    <citation type="submission" date="2017-06" db="EMBL/GenBank/DDBJ databases">
        <title>Genome sequencing of cyanobaciteial culture collection at National Institute for Environmental Studies (NIES).</title>
        <authorList>
            <person name="Hirose Y."/>
            <person name="Shimura Y."/>
            <person name="Fujisawa T."/>
            <person name="Nakamura Y."/>
            <person name="Kawachi M."/>
        </authorList>
    </citation>
    <scope>NUCLEOTIDE SEQUENCE [LARGE SCALE GENOMIC DNA]</scope>
    <source>
        <strain evidence="1 2">NIES-267</strain>
    </source>
</reference>
<name>A0A1Z4M1Q0_9CYAN</name>
<dbReference type="EMBL" id="AP018227">
    <property type="protein sequence ID" value="BAY87395.1"/>
    <property type="molecule type" value="Genomic_DNA"/>
</dbReference>
<protein>
    <submittedName>
        <fullName evidence="1">Uncharacterized protein</fullName>
    </submittedName>
</protein>
<gene>
    <name evidence="1" type="ORF">NIES267_69170</name>
</gene>
<evidence type="ECO:0000313" key="1">
    <source>
        <dbReference type="EMBL" id="BAY87395.1"/>
    </source>
</evidence>
<evidence type="ECO:0000313" key="2">
    <source>
        <dbReference type="Proteomes" id="UP000218418"/>
    </source>
</evidence>
<proteinExistence type="predicted"/>
<organism evidence="1 2">
    <name type="scientific">Calothrix parasitica NIES-267</name>
    <dbReference type="NCBI Taxonomy" id="1973488"/>
    <lineage>
        <taxon>Bacteria</taxon>
        <taxon>Bacillati</taxon>
        <taxon>Cyanobacteriota</taxon>
        <taxon>Cyanophyceae</taxon>
        <taxon>Nostocales</taxon>
        <taxon>Calotrichaceae</taxon>
        <taxon>Calothrix</taxon>
    </lineage>
</organism>
<accession>A0A1Z4M1Q0</accession>